<feature type="compositionally biased region" description="Basic and acidic residues" evidence="1">
    <location>
        <begin position="368"/>
        <end position="388"/>
    </location>
</feature>
<dbReference type="EMBL" id="JMSE01001523">
    <property type="protein sequence ID" value="KDN60317.1"/>
    <property type="molecule type" value="Genomic_DNA"/>
</dbReference>
<evidence type="ECO:0000313" key="3">
    <source>
        <dbReference type="Proteomes" id="UP000027238"/>
    </source>
</evidence>
<proteinExistence type="predicted"/>
<dbReference type="AlphaFoldDB" id="A0A066WUI1"/>
<feature type="region of interest" description="Disordered" evidence="1">
    <location>
        <begin position="203"/>
        <end position="229"/>
    </location>
</feature>
<name>A0A066WUI1_COLSU</name>
<feature type="region of interest" description="Disordered" evidence="1">
    <location>
        <begin position="368"/>
        <end position="397"/>
    </location>
</feature>
<comment type="caution">
    <text evidence="2">The sequence shown here is derived from an EMBL/GenBank/DDBJ whole genome shotgun (WGS) entry which is preliminary data.</text>
</comment>
<feature type="compositionally biased region" description="Basic residues" evidence="1">
    <location>
        <begin position="213"/>
        <end position="223"/>
    </location>
</feature>
<evidence type="ECO:0000256" key="1">
    <source>
        <dbReference type="SAM" id="MobiDB-lite"/>
    </source>
</evidence>
<gene>
    <name evidence="2" type="ORF">CSUB01_08528</name>
</gene>
<sequence length="451" mass="49509">MTDHQANTRRTTKLLPSHTLQSLETTCRQPPDLSQQSPLLVLLYYHHCFLPLLSRLPAAPESEPPFPKQPGPQPLHIPPVPLFVHDPLQSAVVKRDATPQQHPENLRQPCPAYDQLIAYDPADLVPEESPQGARLRVVLEPRRARSAAGALAVVLDRHPLRLGPVNQPDQSARPLPHLLASPPACAVAVSPRWRVDQDVVRHQVSVRDDPRQRPLHPRQLLHRPPRDLPELPREALYKDLQPPPKAPTDLPLDDVSLIPPAPPGVREHNGQPREHAQVFDVGHDPAAENVPRLRAHPGVDAVPPWPKLHQQVASPLGASWNAAFHASVRTFAAAAAPVTGVDPAVPPSAAGRLRQEQQRVRAVSLEGRRRDLAPRELGPREVVRRGDGRGPQPAPRQERCHLVVVSSAARFRNRGCVGAGAGVPHLVAVVSTNAQVTRRLLAEVIRADGHR</sequence>
<keyword evidence="3" id="KW-1185">Reference proteome</keyword>
<reference evidence="3" key="1">
    <citation type="journal article" date="2014" name="Genome Announc.">
        <title>Draft genome sequence of Colletotrichum sublineola, a destructive pathogen of cultivated sorghum.</title>
        <authorList>
            <person name="Baroncelli R."/>
            <person name="Sanz-Martin J.M."/>
            <person name="Rech G.E."/>
            <person name="Sukno S.A."/>
            <person name="Thon M.R."/>
        </authorList>
    </citation>
    <scope>NUCLEOTIDE SEQUENCE [LARGE SCALE GENOMIC DNA]</scope>
    <source>
        <strain evidence="3">TX430BB</strain>
    </source>
</reference>
<evidence type="ECO:0000313" key="2">
    <source>
        <dbReference type="EMBL" id="KDN60317.1"/>
    </source>
</evidence>
<protein>
    <submittedName>
        <fullName evidence="2">Uncharacterized protein</fullName>
    </submittedName>
</protein>
<accession>A0A066WUI1</accession>
<feature type="compositionally biased region" description="Basic and acidic residues" evidence="1">
    <location>
        <begin position="203"/>
        <end position="212"/>
    </location>
</feature>
<organism evidence="2 3">
    <name type="scientific">Colletotrichum sublineola</name>
    <name type="common">Sorghum anthracnose fungus</name>
    <dbReference type="NCBI Taxonomy" id="1173701"/>
    <lineage>
        <taxon>Eukaryota</taxon>
        <taxon>Fungi</taxon>
        <taxon>Dikarya</taxon>
        <taxon>Ascomycota</taxon>
        <taxon>Pezizomycotina</taxon>
        <taxon>Sordariomycetes</taxon>
        <taxon>Hypocreomycetidae</taxon>
        <taxon>Glomerellales</taxon>
        <taxon>Glomerellaceae</taxon>
        <taxon>Colletotrichum</taxon>
        <taxon>Colletotrichum graminicola species complex</taxon>
    </lineage>
</organism>
<dbReference type="HOGENOM" id="CLU_606921_0_0_1"/>
<dbReference type="Proteomes" id="UP000027238">
    <property type="component" value="Unassembled WGS sequence"/>
</dbReference>